<evidence type="ECO:0000256" key="2">
    <source>
        <dbReference type="ARBA" id="ARBA00022630"/>
    </source>
</evidence>
<proteinExistence type="inferred from homology"/>
<sequence>MSIYERLKNKFPNYGDELLLDSSTASSLYHDNTLALQIKISSAIYVQSELDIVALIQLAIDNNFILQPISSGKNWGYGSIASDDGREIVLVCLEHLKNIKVIDKELGLISVEPGVTQGALKQFLEDNNLQFITPVTGAGPSCSILSNALERGYGITERTDHFYAVNRLRTIVPNPELWNLDDKLNGHIFESAIEGLDKSDEDFIHHSFKWDIGPYIDGLFTQSGMGIVTAATIRLAPKPEKTVMFYLKIKDADKLNDAVDFIRDSLRDFEGSVSATNLMDKRRLLSMVTANPNGTESHTNMSNSQIEELKRANDIPEWMIVGSISGKSKVVNAIKSYLNQRSKFADEVLFSDGAKIQLGKWVRDNLAWVLPKGIKSQIDSLFEGINIAKGKPNQVALPLAYWRNPRVLPNKANVLNPDSDQCGLLWYAPLIPMNKTKINQFVNFIRETTPKYNIEPLITFTNLKHDCIDATIPIVFDVKNTDAVKSAKDCVNELFDEGVKLGFVPYRLNVEQQITKLAPDSNHWKTAKAIKLAMDPHNILAPNRYNP</sequence>
<dbReference type="OrthoDB" id="9811557at2"/>
<dbReference type="GO" id="GO:0071949">
    <property type="term" value="F:FAD binding"/>
    <property type="evidence" value="ECO:0007669"/>
    <property type="project" value="InterPro"/>
</dbReference>
<dbReference type="PANTHER" id="PTHR11748">
    <property type="entry name" value="D-LACTATE DEHYDROGENASE"/>
    <property type="match status" value="1"/>
</dbReference>
<dbReference type="InterPro" id="IPR016169">
    <property type="entry name" value="FAD-bd_PCMH_sub2"/>
</dbReference>
<dbReference type="InterPro" id="IPR016164">
    <property type="entry name" value="FAD-linked_Oxase-like_C"/>
</dbReference>
<evidence type="ECO:0000313" key="5">
    <source>
        <dbReference type="EMBL" id="MUH73666.1"/>
    </source>
</evidence>
<dbReference type="Gene3D" id="3.40.462.10">
    <property type="entry name" value="FAD-linked oxidases, C-terminal domain"/>
    <property type="match status" value="1"/>
</dbReference>
<dbReference type="SUPFAM" id="SSF56176">
    <property type="entry name" value="FAD-binding/transporter-associated domain-like"/>
    <property type="match status" value="1"/>
</dbReference>
<name>A0A6N8FAY3_9GAMM</name>
<dbReference type="SUPFAM" id="SSF55103">
    <property type="entry name" value="FAD-linked oxidases, C-terminal domain"/>
    <property type="match status" value="1"/>
</dbReference>
<evidence type="ECO:0000256" key="3">
    <source>
        <dbReference type="ARBA" id="ARBA00022827"/>
    </source>
</evidence>
<reference evidence="5 6" key="1">
    <citation type="submission" date="2019-11" db="EMBL/GenBank/DDBJ databases">
        <title>P. haliotis isolates from Z. marina roots.</title>
        <authorList>
            <person name="Cohen M."/>
            <person name="Jospin G."/>
            <person name="Eisen J.A."/>
            <person name="Coil D.A."/>
        </authorList>
    </citation>
    <scope>NUCLEOTIDE SEQUENCE [LARGE SCALE GENOMIC DNA]</scope>
    <source>
        <strain evidence="5 6">UCD-MCMsp1aY</strain>
    </source>
</reference>
<dbReference type="EMBL" id="WOCD01000005">
    <property type="protein sequence ID" value="MUH73666.1"/>
    <property type="molecule type" value="Genomic_DNA"/>
</dbReference>
<feature type="domain" description="FAD-binding PCMH-type" evidence="4">
    <location>
        <begin position="36"/>
        <end position="238"/>
    </location>
</feature>
<comment type="similarity">
    <text evidence="1">Belongs to the FAD-binding oxidoreductase/transferase type 4 family.</text>
</comment>
<dbReference type="RefSeq" id="WP_155697072.1">
    <property type="nucleotide sequence ID" value="NZ_WOCD01000005.1"/>
</dbReference>
<gene>
    <name evidence="5" type="ORF">GNP35_14930</name>
</gene>
<dbReference type="AlphaFoldDB" id="A0A6N8FAY3"/>
<dbReference type="InterPro" id="IPR006094">
    <property type="entry name" value="Oxid_FAD_bind_N"/>
</dbReference>
<organism evidence="5 6">
    <name type="scientific">Psychrosphaera haliotis</name>
    <dbReference type="NCBI Taxonomy" id="555083"/>
    <lineage>
        <taxon>Bacteria</taxon>
        <taxon>Pseudomonadati</taxon>
        <taxon>Pseudomonadota</taxon>
        <taxon>Gammaproteobacteria</taxon>
        <taxon>Alteromonadales</taxon>
        <taxon>Pseudoalteromonadaceae</taxon>
        <taxon>Psychrosphaera</taxon>
    </lineage>
</organism>
<dbReference type="Proteomes" id="UP000439994">
    <property type="component" value="Unassembled WGS sequence"/>
</dbReference>
<dbReference type="GO" id="GO:0004458">
    <property type="term" value="F:D-lactate dehydrogenase (cytochrome) activity"/>
    <property type="evidence" value="ECO:0007669"/>
    <property type="project" value="TreeGrafter"/>
</dbReference>
<dbReference type="GO" id="GO:0008720">
    <property type="term" value="F:D-lactate dehydrogenase (NAD+) activity"/>
    <property type="evidence" value="ECO:0007669"/>
    <property type="project" value="TreeGrafter"/>
</dbReference>
<dbReference type="InterPro" id="IPR016170">
    <property type="entry name" value="Cytok_DH_C_sf"/>
</dbReference>
<dbReference type="InterPro" id="IPR016166">
    <property type="entry name" value="FAD-bd_PCMH"/>
</dbReference>
<comment type="caution">
    <text evidence="5">The sequence shown here is derived from an EMBL/GenBank/DDBJ whole genome shotgun (WGS) entry which is preliminary data.</text>
</comment>
<keyword evidence="6" id="KW-1185">Reference proteome</keyword>
<dbReference type="InterPro" id="IPR016167">
    <property type="entry name" value="FAD-bd_PCMH_sub1"/>
</dbReference>
<dbReference type="InterPro" id="IPR036318">
    <property type="entry name" value="FAD-bd_PCMH-like_sf"/>
</dbReference>
<dbReference type="GO" id="GO:1903457">
    <property type="term" value="P:lactate catabolic process"/>
    <property type="evidence" value="ECO:0007669"/>
    <property type="project" value="TreeGrafter"/>
</dbReference>
<keyword evidence="2" id="KW-0285">Flavoprotein</keyword>
<evidence type="ECO:0000259" key="4">
    <source>
        <dbReference type="PROSITE" id="PS51387"/>
    </source>
</evidence>
<protein>
    <submittedName>
        <fullName evidence="5">FAD-binding protein</fullName>
    </submittedName>
</protein>
<accession>A0A6N8FAY3</accession>
<keyword evidence="3" id="KW-0274">FAD</keyword>
<dbReference type="PANTHER" id="PTHR11748:SF111">
    <property type="entry name" value="D-LACTATE DEHYDROGENASE, MITOCHONDRIAL-RELATED"/>
    <property type="match status" value="1"/>
</dbReference>
<evidence type="ECO:0000256" key="1">
    <source>
        <dbReference type="ARBA" id="ARBA00008000"/>
    </source>
</evidence>
<dbReference type="Gene3D" id="3.30.43.10">
    <property type="entry name" value="Uridine Diphospho-n-acetylenolpyruvylglucosamine Reductase, domain 2"/>
    <property type="match status" value="1"/>
</dbReference>
<evidence type="ECO:0000313" key="6">
    <source>
        <dbReference type="Proteomes" id="UP000439994"/>
    </source>
</evidence>
<dbReference type="Gene3D" id="3.30.465.10">
    <property type="match status" value="1"/>
</dbReference>
<dbReference type="PROSITE" id="PS51387">
    <property type="entry name" value="FAD_PCMH"/>
    <property type="match status" value="1"/>
</dbReference>
<dbReference type="Pfam" id="PF01565">
    <property type="entry name" value="FAD_binding_4"/>
    <property type="match status" value="1"/>
</dbReference>